<organism evidence="1 2">
    <name type="scientific">Panagrolaimus sp. ES5</name>
    <dbReference type="NCBI Taxonomy" id="591445"/>
    <lineage>
        <taxon>Eukaryota</taxon>
        <taxon>Metazoa</taxon>
        <taxon>Ecdysozoa</taxon>
        <taxon>Nematoda</taxon>
        <taxon>Chromadorea</taxon>
        <taxon>Rhabditida</taxon>
        <taxon>Tylenchina</taxon>
        <taxon>Panagrolaimomorpha</taxon>
        <taxon>Panagrolaimoidea</taxon>
        <taxon>Panagrolaimidae</taxon>
        <taxon>Panagrolaimus</taxon>
    </lineage>
</organism>
<proteinExistence type="predicted"/>
<sequence>MSMPSDDIQIQKSWGFKITKDKNNPVLLQFDTFDGTRKEASPAFLMALFLRQHLKAIQENNNDDGEKPKEIAIWIPKQKFNNEEYTRIQEGIAKSCELLKLKFRFLDSETFNYSLINNDYGDL</sequence>
<dbReference type="WBParaSite" id="ES5_v2.g27522.t1">
    <property type="protein sequence ID" value="ES5_v2.g27522.t1"/>
    <property type="gene ID" value="ES5_v2.g27522"/>
</dbReference>
<protein>
    <submittedName>
        <fullName evidence="2">Uncharacterized protein</fullName>
    </submittedName>
</protein>
<evidence type="ECO:0000313" key="2">
    <source>
        <dbReference type="WBParaSite" id="ES5_v2.g27522.t1"/>
    </source>
</evidence>
<accession>A0AC34GCM6</accession>
<name>A0AC34GCM6_9BILA</name>
<reference evidence="2" key="1">
    <citation type="submission" date="2022-11" db="UniProtKB">
        <authorList>
            <consortium name="WormBaseParasite"/>
        </authorList>
    </citation>
    <scope>IDENTIFICATION</scope>
</reference>
<dbReference type="Proteomes" id="UP000887579">
    <property type="component" value="Unplaced"/>
</dbReference>
<evidence type="ECO:0000313" key="1">
    <source>
        <dbReference type="Proteomes" id="UP000887579"/>
    </source>
</evidence>